<comment type="pathway">
    <text evidence="3">Cofactor biosynthesis; riboflavin biosynthesis; riboflavin from 2-hydroxy-3-oxobutyl phosphate and 5-amino-6-(D-ribitylamino)uracil: step 2/2.</text>
</comment>
<evidence type="ECO:0000256" key="5">
    <source>
        <dbReference type="ARBA" id="ARBA00013950"/>
    </source>
</evidence>
<dbReference type="Gene3D" id="2.40.30.20">
    <property type="match status" value="2"/>
</dbReference>
<proteinExistence type="predicted"/>
<feature type="domain" description="Lumazine-binding" evidence="11">
    <location>
        <begin position="1"/>
        <end position="99"/>
    </location>
</feature>
<dbReference type="FunFam" id="2.40.30.20:FF:000004">
    <property type="entry name" value="Riboflavin synthase, alpha subunit"/>
    <property type="match status" value="1"/>
</dbReference>
<accession>E8LL08</accession>
<sequence>MYTGIIEAVGTLSLIEKRGNGAFVKVMTPASFKAKERVKIGDSVASNGVCLTATTVGDDFFTADVSAETVAMTCFKFYKQGQRLNLELPCTPATHLGGHIVQGHVDGIGEIKDISPLGEAVNIWVSNPPELSRYIALKGSIAVDGASLTVNSVTDDSFRLTLIPHSQTVLAFENWQTGSKVNLEVDVLARYLERLVLGQKSQSNAEEKSSALSFETLMQNGFI</sequence>
<dbReference type="PANTHER" id="PTHR21098">
    <property type="entry name" value="RIBOFLAVIN SYNTHASE ALPHA CHAIN"/>
    <property type="match status" value="1"/>
</dbReference>
<dbReference type="Pfam" id="PF00677">
    <property type="entry name" value="Lum_binding"/>
    <property type="match status" value="2"/>
</dbReference>
<gene>
    <name evidence="12" type="primary">ribE</name>
    <name evidence="12" type="ORF">HMPREF9444_01413</name>
</gene>
<dbReference type="NCBIfam" id="TIGR00187">
    <property type="entry name" value="ribE"/>
    <property type="match status" value="1"/>
</dbReference>
<dbReference type="GO" id="GO:0004746">
    <property type="term" value="F:riboflavin synthase activity"/>
    <property type="evidence" value="ECO:0007669"/>
    <property type="project" value="UniProtKB-UniRule"/>
</dbReference>
<evidence type="ECO:0000256" key="10">
    <source>
        <dbReference type="PROSITE-ProRule" id="PRU00524"/>
    </source>
</evidence>
<keyword evidence="7 12" id="KW-0808">Transferase</keyword>
<comment type="caution">
    <text evidence="12">The sequence shown here is derived from an EMBL/GenBank/DDBJ whole genome shotgun (WGS) entry which is preliminary data.</text>
</comment>
<dbReference type="OrthoDB" id="9788537at2"/>
<evidence type="ECO:0000313" key="13">
    <source>
        <dbReference type="Proteomes" id="UP000018458"/>
    </source>
</evidence>
<evidence type="ECO:0000256" key="9">
    <source>
        <dbReference type="NCBIfam" id="TIGR00187"/>
    </source>
</evidence>
<dbReference type="AlphaFoldDB" id="E8LL08"/>
<dbReference type="GO" id="GO:0009231">
    <property type="term" value="P:riboflavin biosynthetic process"/>
    <property type="evidence" value="ECO:0007669"/>
    <property type="project" value="UniProtKB-KW"/>
</dbReference>
<dbReference type="InterPro" id="IPR023366">
    <property type="entry name" value="ATP_synth_asu-like_sf"/>
</dbReference>
<dbReference type="EC" id="2.5.1.9" evidence="4 9"/>
<dbReference type="CDD" id="cd00402">
    <property type="entry name" value="Riboflavin_synthase_like"/>
    <property type="match status" value="1"/>
</dbReference>
<keyword evidence="8" id="KW-0677">Repeat</keyword>
<dbReference type="STRING" id="762983.HMPREF9444_01413"/>
<comment type="catalytic activity">
    <reaction evidence="1">
        <text>2 6,7-dimethyl-8-(1-D-ribityl)lumazine + H(+) = 5-amino-6-(D-ribitylamino)uracil + riboflavin</text>
        <dbReference type="Rhea" id="RHEA:20772"/>
        <dbReference type="ChEBI" id="CHEBI:15378"/>
        <dbReference type="ChEBI" id="CHEBI:15934"/>
        <dbReference type="ChEBI" id="CHEBI:57986"/>
        <dbReference type="ChEBI" id="CHEBI:58201"/>
        <dbReference type="EC" id="2.5.1.9"/>
    </reaction>
</comment>
<dbReference type="PIRSF" id="PIRSF000498">
    <property type="entry name" value="Riboflavin_syn_A"/>
    <property type="match status" value="1"/>
</dbReference>
<keyword evidence="6" id="KW-0686">Riboflavin biosynthesis</keyword>
<dbReference type="EMBL" id="AEVO01000080">
    <property type="protein sequence ID" value="EFY06796.1"/>
    <property type="molecule type" value="Genomic_DNA"/>
</dbReference>
<feature type="repeat" description="Lumazine-binding" evidence="10">
    <location>
        <begin position="1"/>
        <end position="99"/>
    </location>
</feature>
<evidence type="ECO:0000256" key="1">
    <source>
        <dbReference type="ARBA" id="ARBA00000968"/>
    </source>
</evidence>
<dbReference type="InterPro" id="IPR017938">
    <property type="entry name" value="Riboflavin_synthase-like_b-brl"/>
</dbReference>
<dbReference type="InterPro" id="IPR026017">
    <property type="entry name" value="Lumazine-bd_dom"/>
</dbReference>
<protein>
    <recommendedName>
        <fullName evidence="5 9">Riboflavin synthase</fullName>
        <ecNumber evidence="4 9">2.5.1.9</ecNumber>
    </recommendedName>
</protein>
<dbReference type="Proteomes" id="UP000018458">
    <property type="component" value="Unassembled WGS sequence"/>
</dbReference>
<evidence type="ECO:0000256" key="4">
    <source>
        <dbReference type="ARBA" id="ARBA00012827"/>
    </source>
</evidence>
<keyword evidence="13" id="KW-1185">Reference proteome</keyword>
<dbReference type="InterPro" id="IPR001783">
    <property type="entry name" value="Lumazine-bd"/>
</dbReference>
<dbReference type="eggNOG" id="COG0307">
    <property type="taxonomic scope" value="Bacteria"/>
</dbReference>
<evidence type="ECO:0000313" key="12">
    <source>
        <dbReference type="EMBL" id="EFY06796.1"/>
    </source>
</evidence>
<dbReference type="NCBIfam" id="NF006767">
    <property type="entry name" value="PRK09289.1"/>
    <property type="match status" value="1"/>
</dbReference>
<organism evidence="12 13">
    <name type="scientific">Succinatimonas hippei (strain DSM 22608 / JCM 16073 / KCTC 15190 / YIT 12066)</name>
    <dbReference type="NCBI Taxonomy" id="762983"/>
    <lineage>
        <taxon>Bacteria</taxon>
        <taxon>Pseudomonadati</taxon>
        <taxon>Pseudomonadota</taxon>
        <taxon>Gammaproteobacteria</taxon>
        <taxon>Aeromonadales</taxon>
        <taxon>Succinivibrionaceae</taxon>
        <taxon>Succinatimonas</taxon>
    </lineage>
</organism>
<name>E8LL08_SUCHY</name>
<comment type="function">
    <text evidence="2">Catalyzes the dismutation of two molecules of 6,7-dimethyl-8-ribityllumazine, resulting in the formation of riboflavin and 5-amino-6-(D-ribitylamino)uracil.</text>
</comment>
<evidence type="ECO:0000256" key="3">
    <source>
        <dbReference type="ARBA" id="ARBA00004887"/>
    </source>
</evidence>
<dbReference type="SUPFAM" id="SSF63380">
    <property type="entry name" value="Riboflavin synthase domain-like"/>
    <property type="match status" value="2"/>
</dbReference>
<dbReference type="PROSITE" id="PS51177">
    <property type="entry name" value="LUMAZINE_BIND"/>
    <property type="match status" value="2"/>
</dbReference>
<evidence type="ECO:0000259" key="11">
    <source>
        <dbReference type="PROSITE" id="PS51177"/>
    </source>
</evidence>
<feature type="repeat" description="Lumazine-binding" evidence="10">
    <location>
        <begin position="100"/>
        <end position="196"/>
    </location>
</feature>
<reference evidence="12 13" key="1">
    <citation type="submission" date="2011-01" db="EMBL/GenBank/DDBJ databases">
        <authorList>
            <person name="Weinstock G."/>
            <person name="Sodergren E."/>
            <person name="Clifton S."/>
            <person name="Fulton L."/>
            <person name="Fulton B."/>
            <person name="Courtney L."/>
            <person name="Fronick C."/>
            <person name="Harrison M."/>
            <person name="Strong C."/>
            <person name="Farmer C."/>
            <person name="Delahaunty K."/>
            <person name="Markovic C."/>
            <person name="Hall O."/>
            <person name="Minx P."/>
            <person name="Tomlinson C."/>
            <person name="Mitreva M."/>
            <person name="Hou S."/>
            <person name="Chen J."/>
            <person name="Wollam A."/>
            <person name="Pepin K.H."/>
            <person name="Johnson M."/>
            <person name="Bhonagiri V."/>
            <person name="Zhang X."/>
            <person name="Suruliraj S."/>
            <person name="Warren W."/>
            <person name="Chinwalla A."/>
            <person name="Mardis E.R."/>
            <person name="Wilson R.K."/>
        </authorList>
    </citation>
    <scope>NUCLEOTIDE SEQUENCE [LARGE SCALE GENOMIC DNA]</scope>
    <source>
        <strain evidence="13">DSM 22608 / JCM 16073 / KCTC 15190 / YIT 12066</strain>
    </source>
</reference>
<evidence type="ECO:0000256" key="7">
    <source>
        <dbReference type="ARBA" id="ARBA00022679"/>
    </source>
</evidence>
<evidence type="ECO:0000256" key="8">
    <source>
        <dbReference type="ARBA" id="ARBA00022737"/>
    </source>
</evidence>
<feature type="domain" description="Lumazine-binding" evidence="11">
    <location>
        <begin position="100"/>
        <end position="196"/>
    </location>
</feature>
<dbReference type="RefSeq" id="WP_009143596.1">
    <property type="nucleotide sequence ID" value="NZ_GL831014.1"/>
</dbReference>
<evidence type="ECO:0000256" key="6">
    <source>
        <dbReference type="ARBA" id="ARBA00022619"/>
    </source>
</evidence>
<dbReference type="HOGENOM" id="CLU_034388_2_2_6"/>
<dbReference type="PANTHER" id="PTHR21098:SF12">
    <property type="entry name" value="RIBOFLAVIN SYNTHASE"/>
    <property type="match status" value="1"/>
</dbReference>
<evidence type="ECO:0000256" key="2">
    <source>
        <dbReference type="ARBA" id="ARBA00002803"/>
    </source>
</evidence>